<dbReference type="OrthoDB" id="9757917at2"/>
<dbReference type="Proteomes" id="UP000199288">
    <property type="component" value="Unassembled WGS sequence"/>
</dbReference>
<organism evidence="3 4">
    <name type="scientific">Bowdeniella nasicola</name>
    <dbReference type="NCBI Taxonomy" id="208480"/>
    <lineage>
        <taxon>Bacteria</taxon>
        <taxon>Bacillati</taxon>
        <taxon>Actinomycetota</taxon>
        <taxon>Actinomycetes</taxon>
        <taxon>Actinomycetales</taxon>
        <taxon>Actinomycetaceae</taxon>
        <taxon>Bowdeniella</taxon>
    </lineage>
</organism>
<reference evidence="4" key="1">
    <citation type="submission" date="2016-10" db="EMBL/GenBank/DDBJ databases">
        <authorList>
            <person name="Varghese N."/>
            <person name="Submissions S."/>
        </authorList>
    </citation>
    <scope>NUCLEOTIDE SEQUENCE [LARGE SCALE GENOMIC DNA]</scope>
    <source>
        <strain evidence="4">KPR-1</strain>
    </source>
</reference>
<dbReference type="EMBL" id="FNQV01000006">
    <property type="protein sequence ID" value="SEA21655.1"/>
    <property type="molecule type" value="Genomic_DNA"/>
</dbReference>
<name>A0A1H3ZDG0_9ACTO</name>
<feature type="region of interest" description="Disordered" evidence="1">
    <location>
        <begin position="1"/>
        <end position="56"/>
    </location>
</feature>
<gene>
    <name evidence="3" type="ORF">SAMN02910418_01110</name>
</gene>
<proteinExistence type="predicted"/>
<keyword evidence="4" id="KW-1185">Reference proteome</keyword>
<evidence type="ECO:0000313" key="3">
    <source>
        <dbReference type="EMBL" id="SEA21655.1"/>
    </source>
</evidence>
<dbReference type="RefSeq" id="WP_092563353.1">
    <property type="nucleotide sequence ID" value="NZ_FNQV01000006.1"/>
</dbReference>
<evidence type="ECO:0000256" key="1">
    <source>
        <dbReference type="SAM" id="MobiDB-lite"/>
    </source>
</evidence>
<feature type="compositionally biased region" description="Low complexity" evidence="1">
    <location>
        <begin position="15"/>
        <end position="37"/>
    </location>
</feature>
<protein>
    <recommendedName>
        <fullName evidence="2">Restriction endonuclease type II-like domain-containing protein</fullName>
    </recommendedName>
</protein>
<evidence type="ECO:0000259" key="2">
    <source>
        <dbReference type="Pfam" id="PF18741"/>
    </source>
</evidence>
<dbReference type="Pfam" id="PF18741">
    <property type="entry name" value="MTES_1575"/>
    <property type="match status" value="1"/>
</dbReference>
<feature type="region of interest" description="Disordered" evidence="1">
    <location>
        <begin position="1313"/>
        <end position="1368"/>
    </location>
</feature>
<feature type="domain" description="Restriction endonuclease type II-like" evidence="2">
    <location>
        <begin position="1211"/>
        <end position="1304"/>
    </location>
</feature>
<evidence type="ECO:0000313" key="4">
    <source>
        <dbReference type="Proteomes" id="UP000199288"/>
    </source>
</evidence>
<feature type="compositionally biased region" description="Acidic residues" evidence="1">
    <location>
        <begin position="1333"/>
        <end position="1343"/>
    </location>
</feature>
<sequence length="1423" mass="154320">MTPPLFFGRRRRESAGTAPAAAEPAAPRAAKAPARAQSAHKRVSAQPAPPPPAGAAPVARETAFLVRRALPTWQARIDDLAGLSALTDIDELDGTVLDLTTAHPSGIAQLYAARPTRLTNLLREGSAYSRGRRAAKAVVERADELEQQHGQAPIYLAIGVASWSEIVDMPVPPTTGEKPTPSHFAPAGSLRADAAGLPRPVPAAGSAASPSGAPMEKRLREFTAPILLRPVRISVDPHPDGDIDICLEPGIELNPALETSLRSAGAEIKPGDLARAVITEHGFTPRAALAMVVERAQRHLAGFHYDERILIAPFVNPGQLLSADLHALEGDLARRPLVAALAGDPASRTRLAQPLPKVDRTDRDPDTERGVGDLAPIQQTVVETSAAGRSFMVDTVPGSNESEVIAAILADAAASGRSVALVSGNARRARSDISALNRLGLADLVLDLTGPRWRTDALERLKSAFVEYEDTLDDAAIIASRKQLIEARETLGSYVDALHEIREPWGVSAHHALQELARLTAVRPGARTRVRLSGPALNAMTSERREEVIADLEHAAELGAFTLRRHETAWYGAQLTDAGQADHALKSAERLATRLLPELAARAEAITTDTGLTKMTSVAGLAEQLDMLQGVRAALDVFQPQIFETSAAQMVIATASRQWREDHDVTMKGSTRRRLRKQAADLVRPGRQVDDLHAELVHVQQQAKIWRRHCPAGGWPRLPQGMAATEQLVADVKAELTELTPILGEDLLAMDLAELQTRMSALATDVDGLGTLPERTQILARLRELGADSLIDDFAERRITRDQVRAEVELCWWASILETVLRSDSLLATYDGAELTTLAESFRELDAAQIASLPGPVRRATARRLLREVGRDKGLARELFRELSSAHPDNLRSLITRYRDLVIALRPIWVFTPAQVSQLLGTEDALDLVVIDGIQHTPTAHLIGVLARAKQVIVFGDPRRRSESAVADLATILPHRDLPTDRSDREEHVAAFLASHGYAGLVDSIPAPPSRSTMRIEHVEGYGMPAPGAEAVESVQSEVDRTVDLVVEHALTQPERSLAVITLNERHAERVQAAVSRLVADSPAIREFFDPDAAEPFLVTDVTGAQGLQRDSIILSVGYGKTPHGRVLHRLGAISGAEGLSLMVDTLDAVRSELVVVSCFSSSDLDRERLRNAGAELLHDLLAHIESDATDSPAVAGELEDTAPDRLLVDLADRLWRLGLTVVPRYGVPGGVRIPLAIGHPHLPGELLVAVVTDDEGYVREPSVRVRERHRIERLRERGWDVYQAFSTSVFMDPQSEAERIVKRVVQVMSERSGGTDVEAIADGPAAQTPEESTTDVSEESPEAEQSAPEPKERSAHPGIVPGLPLSAYSDDQLDDMVSWIASDGLPRSDEDFLAELREEMEIERRGAQIDAVLLAAIRRRDR</sequence>
<accession>A0A1H3ZDG0</accession>
<dbReference type="InterPro" id="IPR049468">
    <property type="entry name" value="Restrct_endonuc-II-like_dom"/>
</dbReference>